<sequence>MNIFQPVIITREIVGFLFYLLEKSLEADTALSNPCFSVTAKAVNSPDFCCFEFFDKRIPKANIVNITKTHSQCSTPAFV</sequence>
<dbReference type="GO" id="GO:0008009">
    <property type="term" value="F:chemokine activity"/>
    <property type="evidence" value="ECO:0007669"/>
    <property type="project" value="InterPro"/>
</dbReference>
<name>A0A668S5R4_OREAU</name>
<evidence type="ECO:0000313" key="2">
    <source>
        <dbReference type="Proteomes" id="UP000472276"/>
    </source>
</evidence>
<dbReference type="SUPFAM" id="SSF54117">
    <property type="entry name" value="Interleukin 8-like chemokines"/>
    <property type="match status" value="1"/>
</dbReference>
<evidence type="ECO:0008006" key="3">
    <source>
        <dbReference type="Google" id="ProtNLM"/>
    </source>
</evidence>
<organism evidence="1 2">
    <name type="scientific">Oreochromis aureus</name>
    <name type="common">Israeli tilapia</name>
    <name type="synonym">Chromis aureus</name>
    <dbReference type="NCBI Taxonomy" id="47969"/>
    <lineage>
        <taxon>Eukaryota</taxon>
        <taxon>Metazoa</taxon>
        <taxon>Chordata</taxon>
        <taxon>Craniata</taxon>
        <taxon>Vertebrata</taxon>
        <taxon>Euteleostomi</taxon>
        <taxon>Actinopterygii</taxon>
        <taxon>Neopterygii</taxon>
        <taxon>Teleostei</taxon>
        <taxon>Neoteleostei</taxon>
        <taxon>Acanthomorphata</taxon>
        <taxon>Ovalentaria</taxon>
        <taxon>Cichlomorphae</taxon>
        <taxon>Cichliformes</taxon>
        <taxon>Cichlidae</taxon>
        <taxon>African cichlids</taxon>
        <taxon>Pseudocrenilabrinae</taxon>
        <taxon>Oreochromini</taxon>
        <taxon>Oreochromis</taxon>
    </lineage>
</organism>
<reference evidence="1" key="2">
    <citation type="submission" date="2025-09" db="UniProtKB">
        <authorList>
            <consortium name="Ensembl"/>
        </authorList>
    </citation>
    <scope>IDENTIFICATION</scope>
</reference>
<dbReference type="Proteomes" id="UP000472276">
    <property type="component" value="Unassembled WGS sequence"/>
</dbReference>
<dbReference type="Ensembl" id="ENSOABT00000010247.2">
    <property type="protein sequence ID" value="ENSOABP00000009905.1"/>
    <property type="gene ID" value="ENSOABG00000005269.2"/>
</dbReference>
<dbReference type="Gene3D" id="2.40.50.40">
    <property type="match status" value="1"/>
</dbReference>
<dbReference type="InterPro" id="IPR036048">
    <property type="entry name" value="Interleukin_8-like_sf"/>
</dbReference>
<keyword evidence="2" id="KW-1185">Reference proteome</keyword>
<dbReference type="AlphaFoldDB" id="A0A668S5R4"/>
<dbReference type="OMA" id="FCCFEFF"/>
<dbReference type="GO" id="GO:0006955">
    <property type="term" value="P:immune response"/>
    <property type="evidence" value="ECO:0007669"/>
    <property type="project" value="InterPro"/>
</dbReference>
<proteinExistence type="predicted"/>
<reference evidence="1" key="1">
    <citation type="submission" date="2025-08" db="UniProtKB">
        <authorList>
            <consortium name="Ensembl"/>
        </authorList>
    </citation>
    <scope>IDENTIFICATION</scope>
</reference>
<evidence type="ECO:0000313" key="1">
    <source>
        <dbReference type="Ensembl" id="ENSOABP00000009905.1"/>
    </source>
</evidence>
<protein>
    <recommendedName>
        <fullName evidence="3">Chemokine interleukin-8-like domain-containing protein</fullName>
    </recommendedName>
</protein>
<accession>A0A668S5R4</accession>
<dbReference type="GO" id="GO:0005576">
    <property type="term" value="C:extracellular region"/>
    <property type="evidence" value="ECO:0007669"/>
    <property type="project" value="InterPro"/>
</dbReference>